<dbReference type="GO" id="GO:0043248">
    <property type="term" value="P:proteasome assembly"/>
    <property type="evidence" value="ECO:0007669"/>
    <property type="project" value="InterPro"/>
</dbReference>
<proteinExistence type="predicted"/>
<dbReference type="EMBL" id="KZ999416">
    <property type="protein sequence ID" value="RKO85096.1"/>
    <property type="molecule type" value="Genomic_DNA"/>
</dbReference>
<dbReference type="Proteomes" id="UP000269721">
    <property type="component" value="Unassembled WGS sequence"/>
</dbReference>
<dbReference type="InterPro" id="IPR053720">
    <property type="entry name" value="Psm_Assembly_Chaperone"/>
</dbReference>
<sequence length="161" mass="17047">MSTLSAQTPSAEPAPLSSSLSDALASPFSLKTRQAVAEIAGTETEVVVTEFADKIFILVTQFGKMGNLLLATLDNPPTSLTEKDAPPPSVSTRTLLGERDDPLAQVYASHILSRMAAETGEARPLLLGLALRREDDGVLTRNMEVFDGVLALLKEANVLAA</sequence>
<accession>A0A4P9W4J2</accession>
<feature type="compositionally biased region" description="Low complexity" evidence="1">
    <location>
        <begin position="9"/>
        <end position="20"/>
    </location>
</feature>
<dbReference type="PANTHER" id="PTHR31051:SF1">
    <property type="entry name" value="PROTEASOME ASSEMBLY CHAPERONE 3"/>
    <property type="match status" value="1"/>
</dbReference>
<dbReference type="Gene3D" id="3.30.230.90">
    <property type="match status" value="1"/>
</dbReference>
<gene>
    <name evidence="2" type="ORF">BDK51DRAFT_32853</name>
</gene>
<keyword evidence="3" id="KW-1185">Reference proteome</keyword>
<dbReference type="PANTHER" id="PTHR31051">
    <property type="entry name" value="PROTEASOME ASSEMBLY CHAPERONE 3"/>
    <property type="match status" value="1"/>
</dbReference>
<name>A0A4P9W4J2_9FUNG</name>
<protein>
    <submittedName>
        <fullName evidence="2">Uncharacterized protein</fullName>
    </submittedName>
</protein>
<evidence type="ECO:0000313" key="3">
    <source>
        <dbReference type="Proteomes" id="UP000269721"/>
    </source>
</evidence>
<dbReference type="OrthoDB" id="5593278at2759"/>
<dbReference type="AlphaFoldDB" id="A0A4P9W4J2"/>
<evidence type="ECO:0000313" key="2">
    <source>
        <dbReference type="EMBL" id="RKO85096.1"/>
    </source>
</evidence>
<feature type="region of interest" description="Disordered" evidence="1">
    <location>
        <begin position="1"/>
        <end position="20"/>
    </location>
</feature>
<dbReference type="Pfam" id="PF10178">
    <property type="entry name" value="PAC3"/>
    <property type="match status" value="1"/>
</dbReference>
<dbReference type="InterPro" id="IPR018788">
    <property type="entry name" value="Proteasome_assmbl_chp_3"/>
</dbReference>
<organism evidence="2 3">
    <name type="scientific">Blyttiomyces helicus</name>
    <dbReference type="NCBI Taxonomy" id="388810"/>
    <lineage>
        <taxon>Eukaryota</taxon>
        <taxon>Fungi</taxon>
        <taxon>Fungi incertae sedis</taxon>
        <taxon>Chytridiomycota</taxon>
        <taxon>Chytridiomycota incertae sedis</taxon>
        <taxon>Chytridiomycetes</taxon>
        <taxon>Chytridiomycetes incertae sedis</taxon>
        <taxon>Blyttiomyces</taxon>
    </lineage>
</organism>
<reference evidence="3" key="1">
    <citation type="journal article" date="2018" name="Nat. Microbiol.">
        <title>Leveraging single-cell genomics to expand the fungal tree of life.</title>
        <authorList>
            <person name="Ahrendt S.R."/>
            <person name="Quandt C.A."/>
            <person name="Ciobanu D."/>
            <person name="Clum A."/>
            <person name="Salamov A."/>
            <person name="Andreopoulos B."/>
            <person name="Cheng J.F."/>
            <person name="Woyke T."/>
            <person name="Pelin A."/>
            <person name="Henrissat B."/>
            <person name="Reynolds N.K."/>
            <person name="Benny G.L."/>
            <person name="Smith M.E."/>
            <person name="James T.Y."/>
            <person name="Grigoriev I.V."/>
        </authorList>
    </citation>
    <scope>NUCLEOTIDE SEQUENCE [LARGE SCALE GENOMIC DNA]</scope>
</reference>
<evidence type="ECO:0000256" key="1">
    <source>
        <dbReference type="SAM" id="MobiDB-lite"/>
    </source>
</evidence>